<proteinExistence type="predicted"/>
<reference evidence="1 2" key="1">
    <citation type="submission" date="2013-02" db="EMBL/GenBank/DDBJ databases">
        <title>The Genome Sequence of Acinetobacter sp. ANC 3862.</title>
        <authorList>
            <consortium name="The Broad Institute Genome Sequencing Platform"/>
            <consortium name="The Broad Institute Genome Sequencing Center for Infectious Disease"/>
            <person name="Cerqueira G."/>
            <person name="Feldgarden M."/>
            <person name="Courvalin P."/>
            <person name="Perichon B."/>
            <person name="Grillot-Courvalin C."/>
            <person name="Clermont D."/>
            <person name="Rocha E."/>
            <person name="Yoon E.-J."/>
            <person name="Nemec A."/>
            <person name="Walker B."/>
            <person name="Young S.K."/>
            <person name="Zeng Q."/>
            <person name="Gargeya S."/>
            <person name="Fitzgerald M."/>
            <person name="Haas B."/>
            <person name="Abouelleil A."/>
            <person name="Alvarado L."/>
            <person name="Arachchi H.M."/>
            <person name="Berlin A.M."/>
            <person name="Chapman S.B."/>
            <person name="Dewar J."/>
            <person name="Goldberg J."/>
            <person name="Griggs A."/>
            <person name="Gujja S."/>
            <person name="Hansen M."/>
            <person name="Howarth C."/>
            <person name="Imamovic A."/>
            <person name="Larimer J."/>
            <person name="McCowan C."/>
            <person name="Murphy C."/>
            <person name="Neiman D."/>
            <person name="Pearson M."/>
            <person name="Priest M."/>
            <person name="Roberts A."/>
            <person name="Saif S."/>
            <person name="Shea T."/>
            <person name="Sisk P."/>
            <person name="Sykes S."/>
            <person name="Wortman J."/>
            <person name="Nusbaum C."/>
            <person name="Birren B."/>
        </authorList>
    </citation>
    <scope>NUCLEOTIDE SEQUENCE [LARGE SCALE GENOMIC DNA]</scope>
    <source>
        <strain evidence="1 2">ANC 3862</strain>
    </source>
</reference>
<gene>
    <name evidence="1" type="ORF">F900_01060</name>
</gene>
<comment type="caution">
    <text evidence="1">The sequence shown here is derived from an EMBL/GenBank/DDBJ whole genome shotgun (WGS) entry which is preliminary data.</text>
</comment>
<evidence type="ECO:0000313" key="2">
    <source>
        <dbReference type="Proteomes" id="UP000013248"/>
    </source>
</evidence>
<dbReference type="STRING" id="1217705.F900_01060"/>
<dbReference type="HOGENOM" id="CLU_694131_0_0_6"/>
<protein>
    <submittedName>
        <fullName evidence="1">Uncharacterized protein</fullName>
    </submittedName>
</protein>
<accession>N9M2A0</accession>
<organism evidence="1 2">
    <name type="scientific">Acinetobacter modestus</name>
    <dbReference type="NCBI Taxonomy" id="1776740"/>
    <lineage>
        <taxon>Bacteria</taxon>
        <taxon>Pseudomonadati</taxon>
        <taxon>Pseudomonadota</taxon>
        <taxon>Gammaproteobacteria</taxon>
        <taxon>Moraxellales</taxon>
        <taxon>Moraxellaceae</taxon>
        <taxon>Acinetobacter</taxon>
    </lineage>
</organism>
<sequence>MAGLKLFPIAGMNNVSADDALQRGGDSPKLFVRDALNVDISDTGRIALRKGAVQVSASNFKNIWQSPLHKDVFATLDHDVVLVNPRDWSHRILGENIVGQYASYKVVNNLVYICTDIDLFVFDGVALTALNVPLPYFSKEPILGDGGQLPHGNYVIAMSLLKNGRESGLSESRLIKIDNDLTQTNPDFAINSLKKIQINILELKLLNIDAVRVYITYTNGSVLRHYDDFNINGLGSNIDILSVDKLGFEAQFENYSPMPIGKFFDFWNGRLLTADKNIIYFSEPLAYHLNDEKYGFVMLPQRITFLMPVDGGIWVGQVDHVVFLSGGQPDEMTFIRKTAHAPVPSSAMLVDSETVGSDISQGGAKSALWLAENGYVIGTSTGQIIELHAGTLKGITSKSGRSVRLGRRIITALG</sequence>
<dbReference type="RefSeq" id="WP_005215636.1">
    <property type="nucleotide sequence ID" value="NZ_KB850089.1"/>
</dbReference>
<dbReference type="EMBL" id="APRP01000014">
    <property type="protein sequence ID" value="ENX02614.1"/>
    <property type="molecule type" value="Genomic_DNA"/>
</dbReference>
<evidence type="ECO:0000313" key="1">
    <source>
        <dbReference type="EMBL" id="ENX02614.1"/>
    </source>
</evidence>
<name>N9M2A0_9GAMM</name>
<dbReference type="PATRIC" id="fig|1217705.3.peg.1017"/>
<dbReference type="Proteomes" id="UP000013248">
    <property type="component" value="Unassembled WGS sequence"/>
</dbReference>
<dbReference type="eggNOG" id="ENOG5032Y9C">
    <property type="taxonomic scope" value="Bacteria"/>
</dbReference>
<dbReference type="AlphaFoldDB" id="N9M2A0"/>